<dbReference type="PANTHER" id="PTHR10151:SF120">
    <property type="entry name" value="BIS(5'-ADENOSYL)-TRIPHOSPHATASE"/>
    <property type="match status" value="1"/>
</dbReference>
<accession>A0A5J6SKM4</accession>
<keyword evidence="2" id="KW-1185">Reference proteome</keyword>
<organism evidence="1 2">
    <name type="scientific">Psychrobacillus glaciei</name>
    <dbReference type="NCBI Taxonomy" id="2283160"/>
    <lineage>
        <taxon>Bacteria</taxon>
        <taxon>Bacillati</taxon>
        <taxon>Bacillota</taxon>
        <taxon>Bacilli</taxon>
        <taxon>Bacillales</taxon>
        <taxon>Bacillaceae</taxon>
        <taxon>Psychrobacillus</taxon>
    </lineage>
</organism>
<dbReference type="OrthoDB" id="9779418at2"/>
<dbReference type="GO" id="GO:0016787">
    <property type="term" value="F:hydrolase activity"/>
    <property type="evidence" value="ECO:0007669"/>
    <property type="project" value="UniProtKB-ARBA"/>
</dbReference>
<protein>
    <submittedName>
        <fullName evidence="1">Alkaline phosphatase family protein</fullName>
    </submittedName>
</protein>
<dbReference type="InterPro" id="IPR017850">
    <property type="entry name" value="Alkaline_phosphatase_core_sf"/>
</dbReference>
<dbReference type="SUPFAM" id="SSF53649">
    <property type="entry name" value="Alkaline phosphatase-like"/>
    <property type="match status" value="1"/>
</dbReference>
<dbReference type="Pfam" id="PF01663">
    <property type="entry name" value="Phosphodiest"/>
    <property type="match status" value="1"/>
</dbReference>
<sequence>MEKKMKKILFAGIIVLNLCLFTIINEVEAKENQETDRKVILISFDGMKNEYTKKYIKDNKLPHIKQMQDNGVTAKNPSTITPSLTAPSHAAIATGATPIQTGIVSNHWHEPNTVLDNEKNGFREEIEVSPLWVEARKQGKITATIAFPGANPKERKQGDYSIYPGKIWSTSDLESLTYIKSAEWVHSPKSFSPLKETEFSIKMKTERDRLIHILAIDSTDDQKQNYDTFVLSEDKKVDPDDSIVKGNQWGSLPLYINDQQSAGFWFKIKTNSPDLTLPVQLYRTAVTSSLISGPKGFSNEIEKEFGFYPAQDDDKALEKEWITRKEYEEISTRYVMWVTKVSLYIKQKYNPDLLMFYTPQIDHEEHKYLLLDPRQPGYSHEKSKKYMSYIEWSYQLADEVVGETMNSLKENDYLFIVSDHGMEPAYSTLSPNKVLKDAGLLTVDQKNKINFTESKAYAIPSGSAAHVYINLQNREKGGIVPRDEYESVRNQIVQAFKEVEVTDKKGVLIQHDMKEVMSAIERDNLSFNTIQKHVKDTWKHLLKQKIHPYEKVMKNTNKNTTLMGHQNSGDIVLIGAPGYVMGSDIEKNITPPIELGTHGGSGDRSMLRPVFMVTGADFHKGKQINSSSNLDIAPTIYDLLELDVPSFVEGEKIEGIYKDKKILPNWE</sequence>
<dbReference type="InterPro" id="IPR002591">
    <property type="entry name" value="Phosphodiest/P_Trfase"/>
</dbReference>
<reference evidence="1 2" key="1">
    <citation type="submission" date="2018-07" db="EMBL/GenBank/DDBJ databases">
        <title>Complete genome sequence of Psychrobacillus sp. PB01, isolated from iceberg, and comparative genome analysis of Psychrobacillus strains.</title>
        <authorList>
            <person name="Lee P.C."/>
        </authorList>
    </citation>
    <scope>NUCLEOTIDE SEQUENCE [LARGE SCALE GENOMIC DNA]</scope>
    <source>
        <strain evidence="1 2">PB01</strain>
    </source>
</reference>
<dbReference type="PANTHER" id="PTHR10151">
    <property type="entry name" value="ECTONUCLEOTIDE PYROPHOSPHATASE/PHOSPHODIESTERASE"/>
    <property type="match status" value="1"/>
</dbReference>
<dbReference type="Gene3D" id="3.40.720.10">
    <property type="entry name" value="Alkaline Phosphatase, subunit A"/>
    <property type="match status" value="1"/>
</dbReference>
<name>A0A5J6SKM4_9BACI</name>
<dbReference type="KEGG" id="psyo:PB01_06325"/>
<dbReference type="Proteomes" id="UP000325517">
    <property type="component" value="Chromosome"/>
</dbReference>
<dbReference type="AlphaFoldDB" id="A0A5J6SKM4"/>
<evidence type="ECO:0000313" key="1">
    <source>
        <dbReference type="EMBL" id="QFF98471.1"/>
    </source>
</evidence>
<evidence type="ECO:0000313" key="2">
    <source>
        <dbReference type="Proteomes" id="UP000325517"/>
    </source>
</evidence>
<proteinExistence type="predicted"/>
<dbReference type="EMBL" id="CP031223">
    <property type="protein sequence ID" value="QFF98471.1"/>
    <property type="molecule type" value="Genomic_DNA"/>
</dbReference>
<gene>
    <name evidence="1" type="ORF">PB01_06325</name>
</gene>